<proteinExistence type="predicted"/>
<keyword evidence="1" id="KW-1133">Transmembrane helix</keyword>
<accession>A0A1F7U7X8</accession>
<organism evidence="2 3">
    <name type="scientific">Candidatus Uhrbacteria bacterium RIFCSPHIGHO2_02_FULL_60_10</name>
    <dbReference type="NCBI Taxonomy" id="1802392"/>
    <lineage>
        <taxon>Bacteria</taxon>
        <taxon>Candidatus Uhriibacteriota</taxon>
    </lineage>
</organism>
<name>A0A1F7U7X8_9BACT</name>
<feature type="transmembrane region" description="Helical" evidence="1">
    <location>
        <begin position="39"/>
        <end position="58"/>
    </location>
</feature>
<dbReference type="EMBL" id="MGEA01000045">
    <property type="protein sequence ID" value="OGL73837.1"/>
    <property type="molecule type" value="Genomic_DNA"/>
</dbReference>
<feature type="transmembrane region" description="Helical" evidence="1">
    <location>
        <begin position="113"/>
        <end position="131"/>
    </location>
</feature>
<evidence type="ECO:0000313" key="2">
    <source>
        <dbReference type="EMBL" id="OGL73837.1"/>
    </source>
</evidence>
<sequence length="135" mass="15686">MFWLRLLLVTSLAVTVEITFNGLRNFKRDRDRSLPAHISLWMLPVYFFGLGLAMVWLLQFCGGLPAIARWAVMAGGLMVFEYTVATALSWFGLKPWVYEYGWHIRGRVRLDYFPFWLVYAAGFDSAWGFLARHVI</sequence>
<feature type="transmembrane region" description="Helical" evidence="1">
    <location>
        <begin position="70"/>
        <end position="93"/>
    </location>
</feature>
<dbReference type="AlphaFoldDB" id="A0A1F7U7X8"/>
<evidence type="ECO:0000256" key="1">
    <source>
        <dbReference type="SAM" id="Phobius"/>
    </source>
</evidence>
<keyword evidence="1" id="KW-0812">Transmembrane</keyword>
<dbReference type="Proteomes" id="UP000177088">
    <property type="component" value="Unassembled WGS sequence"/>
</dbReference>
<keyword evidence="1" id="KW-0472">Membrane</keyword>
<protein>
    <submittedName>
        <fullName evidence="2">Uncharacterized protein</fullName>
    </submittedName>
</protein>
<reference evidence="2 3" key="1">
    <citation type="journal article" date="2016" name="Nat. Commun.">
        <title>Thousands of microbial genomes shed light on interconnected biogeochemical processes in an aquifer system.</title>
        <authorList>
            <person name="Anantharaman K."/>
            <person name="Brown C.T."/>
            <person name="Hug L.A."/>
            <person name="Sharon I."/>
            <person name="Castelle C.J."/>
            <person name="Probst A.J."/>
            <person name="Thomas B.C."/>
            <person name="Singh A."/>
            <person name="Wilkins M.J."/>
            <person name="Karaoz U."/>
            <person name="Brodie E.L."/>
            <person name="Williams K.H."/>
            <person name="Hubbard S.S."/>
            <person name="Banfield J.F."/>
        </authorList>
    </citation>
    <scope>NUCLEOTIDE SEQUENCE [LARGE SCALE GENOMIC DNA]</scope>
</reference>
<evidence type="ECO:0000313" key="3">
    <source>
        <dbReference type="Proteomes" id="UP000177088"/>
    </source>
</evidence>
<gene>
    <name evidence="2" type="ORF">A3C96_02040</name>
</gene>
<comment type="caution">
    <text evidence="2">The sequence shown here is derived from an EMBL/GenBank/DDBJ whole genome shotgun (WGS) entry which is preliminary data.</text>
</comment>